<evidence type="ECO:0000313" key="4">
    <source>
        <dbReference type="Proteomes" id="UP000250140"/>
    </source>
</evidence>
<feature type="domain" description="DUF676" evidence="2">
    <location>
        <begin position="2"/>
        <end position="125"/>
    </location>
</feature>
<dbReference type="Gene3D" id="3.40.50.1820">
    <property type="entry name" value="alpha/beta hydrolase"/>
    <property type="match status" value="1"/>
</dbReference>
<dbReference type="AlphaFoldDB" id="A0A8E2EZZ5"/>
<dbReference type="Proteomes" id="UP000250140">
    <property type="component" value="Unassembled WGS sequence"/>
</dbReference>
<protein>
    <recommendedName>
        <fullName evidence="2">DUF676 domain-containing protein</fullName>
    </recommendedName>
</protein>
<dbReference type="SUPFAM" id="SSF53474">
    <property type="entry name" value="alpha/beta-Hydrolases"/>
    <property type="match status" value="1"/>
</dbReference>
<organism evidence="3 4">
    <name type="scientific">Glonium stellatum</name>
    <dbReference type="NCBI Taxonomy" id="574774"/>
    <lineage>
        <taxon>Eukaryota</taxon>
        <taxon>Fungi</taxon>
        <taxon>Dikarya</taxon>
        <taxon>Ascomycota</taxon>
        <taxon>Pezizomycotina</taxon>
        <taxon>Dothideomycetes</taxon>
        <taxon>Pleosporomycetidae</taxon>
        <taxon>Gloniales</taxon>
        <taxon>Gloniaceae</taxon>
        <taxon>Glonium</taxon>
    </lineage>
</organism>
<evidence type="ECO:0000256" key="1">
    <source>
        <dbReference type="ARBA" id="ARBA00007920"/>
    </source>
</evidence>
<dbReference type="PANTHER" id="PTHR48182">
    <property type="entry name" value="PROTEIN SERAC1"/>
    <property type="match status" value="1"/>
</dbReference>
<proteinExistence type="inferred from homology"/>
<dbReference type="InterPro" id="IPR007751">
    <property type="entry name" value="DUF676_lipase-like"/>
</dbReference>
<dbReference type="EMBL" id="KV749751">
    <property type="protein sequence ID" value="OCL07944.1"/>
    <property type="molecule type" value="Genomic_DNA"/>
</dbReference>
<dbReference type="Pfam" id="PF05057">
    <property type="entry name" value="DUF676"/>
    <property type="match status" value="1"/>
</dbReference>
<dbReference type="InterPro" id="IPR052374">
    <property type="entry name" value="SERAC1"/>
</dbReference>
<reference evidence="3 4" key="1">
    <citation type="journal article" date="2016" name="Nat. Commun.">
        <title>Ectomycorrhizal ecology is imprinted in the genome of the dominant symbiotic fungus Cenococcum geophilum.</title>
        <authorList>
            <consortium name="DOE Joint Genome Institute"/>
            <person name="Peter M."/>
            <person name="Kohler A."/>
            <person name="Ohm R.A."/>
            <person name="Kuo A."/>
            <person name="Krutzmann J."/>
            <person name="Morin E."/>
            <person name="Arend M."/>
            <person name="Barry K.W."/>
            <person name="Binder M."/>
            <person name="Choi C."/>
            <person name="Clum A."/>
            <person name="Copeland A."/>
            <person name="Grisel N."/>
            <person name="Haridas S."/>
            <person name="Kipfer T."/>
            <person name="LaButti K."/>
            <person name="Lindquist E."/>
            <person name="Lipzen A."/>
            <person name="Maire R."/>
            <person name="Meier B."/>
            <person name="Mihaltcheva S."/>
            <person name="Molinier V."/>
            <person name="Murat C."/>
            <person name="Poggeler S."/>
            <person name="Quandt C.A."/>
            <person name="Sperisen C."/>
            <person name="Tritt A."/>
            <person name="Tisserant E."/>
            <person name="Crous P.W."/>
            <person name="Henrissat B."/>
            <person name="Nehls U."/>
            <person name="Egli S."/>
            <person name="Spatafora J.W."/>
            <person name="Grigoriev I.V."/>
            <person name="Martin F.M."/>
        </authorList>
    </citation>
    <scope>NUCLEOTIDE SEQUENCE [LARGE SCALE GENOMIC DNA]</scope>
    <source>
        <strain evidence="3 4">CBS 207.34</strain>
    </source>
</reference>
<dbReference type="PANTHER" id="PTHR48182:SF3">
    <property type="entry name" value="DUF676 DOMAIN-CONTAINING PROTEIN"/>
    <property type="match status" value="1"/>
</dbReference>
<sequence length="130" mass="14583">IVAIHGLGGHMYDTWTDKKTKVLWLRDFLPQSDELKNARIYTFGYDAKIVGSRSIATLRHIAQSLNSSLIHEENDKPLIFICHSLGGIIAKIAITLSKNNREFQKLYHHIHGIMFFGTPHQGSDGANLGT</sequence>
<accession>A0A8E2EZZ5</accession>
<feature type="non-terminal residue" evidence="3">
    <location>
        <position position="130"/>
    </location>
</feature>
<evidence type="ECO:0000313" key="3">
    <source>
        <dbReference type="EMBL" id="OCL07944.1"/>
    </source>
</evidence>
<keyword evidence="4" id="KW-1185">Reference proteome</keyword>
<dbReference type="OrthoDB" id="5086500at2759"/>
<name>A0A8E2EZZ5_9PEZI</name>
<feature type="non-terminal residue" evidence="3">
    <location>
        <position position="1"/>
    </location>
</feature>
<comment type="similarity">
    <text evidence="1">Belongs to the putative lipase ROG1 family.</text>
</comment>
<gene>
    <name evidence="3" type="ORF">AOQ84DRAFT_276521</name>
</gene>
<evidence type="ECO:0000259" key="2">
    <source>
        <dbReference type="Pfam" id="PF05057"/>
    </source>
</evidence>
<dbReference type="InterPro" id="IPR029058">
    <property type="entry name" value="AB_hydrolase_fold"/>
</dbReference>